<dbReference type="Proteomes" id="UP000268093">
    <property type="component" value="Unassembled WGS sequence"/>
</dbReference>
<keyword evidence="2" id="KW-1185">Reference proteome</keyword>
<proteinExistence type="predicted"/>
<evidence type="ECO:0000313" key="2">
    <source>
        <dbReference type="Proteomes" id="UP000268093"/>
    </source>
</evidence>
<dbReference type="OrthoDB" id="2391378at2759"/>
<accession>A0A433DLZ2</accession>
<dbReference type="EMBL" id="RBNI01000422">
    <property type="protein sequence ID" value="RUP51827.1"/>
    <property type="molecule type" value="Genomic_DNA"/>
</dbReference>
<reference evidence="1 2" key="1">
    <citation type="journal article" date="2018" name="New Phytol.">
        <title>Phylogenomics of Endogonaceae and evolution of mycorrhizas within Mucoromycota.</title>
        <authorList>
            <person name="Chang Y."/>
            <person name="Desiro A."/>
            <person name="Na H."/>
            <person name="Sandor L."/>
            <person name="Lipzen A."/>
            <person name="Clum A."/>
            <person name="Barry K."/>
            <person name="Grigoriev I.V."/>
            <person name="Martin F.M."/>
            <person name="Stajich J.E."/>
            <person name="Smith M.E."/>
            <person name="Bonito G."/>
            <person name="Spatafora J.W."/>
        </authorList>
    </citation>
    <scope>NUCLEOTIDE SEQUENCE [LARGE SCALE GENOMIC DNA]</scope>
    <source>
        <strain evidence="1 2">GMNB39</strain>
    </source>
</reference>
<organism evidence="1 2">
    <name type="scientific">Jimgerdemannia flammicorona</name>
    <dbReference type="NCBI Taxonomy" id="994334"/>
    <lineage>
        <taxon>Eukaryota</taxon>
        <taxon>Fungi</taxon>
        <taxon>Fungi incertae sedis</taxon>
        <taxon>Mucoromycota</taxon>
        <taxon>Mucoromycotina</taxon>
        <taxon>Endogonomycetes</taxon>
        <taxon>Endogonales</taxon>
        <taxon>Endogonaceae</taxon>
        <taxon>Jimgerdemannia</taxon>
    </lineage>
</organism>
<dbReference type="AlphaFoldDB" id="A0A433DLZ2"/>
<feature type="non-terminal residue" evidence="1">
    <location>
        <position position="43"/>
    </location>
</feature>
<comment type="caution">
    <text evidence="1">The sequence shown here is derived from an EMBL/GenBank/DDBJ whole genome shotgun (WGS) entry which is preliminary data.</text>
</comment>
<protein>
    <submittedName>
        <fullName evidence="1">Uncharacterized protein</fullName>
    </submittedName>
</protein>
<name>A0A433DLZ2_9FUNG</name>
<evidence type="ECO:0000313" key="1">
    <source>
        <dbReference type="EMBL" id="RUP51827.1"/>
    </source>
</evidence>
<gene>
    <name evidence="1" type="ORF">BC936DRAFT_145439</name>
</gene>
<sequence>MQARQWWKALNCLPAPLHNDEFSYNKEQWEKILWWAGRAVGQL</sequence>